<dbReference type="Pfam" id="PF05659">
    <property type="entry name" value="RPW8"/>
    <property type="match status" value="1"/>
</dbReference>
<evidence type="ECO:0000256" key="1">
    <source>
        <dbReference type="SAM" id="Phobius"/>
    </source>
</evidence>
<dbReference type="PROSITE" id="PS51153">
    <property type="entry name" value="RPW8"/>
    <property type="match status" value="1"/>
</dbReference>
<keyword evidence="4" id="KW-1185">Reference proteome</keyword>
<reference evidence="3" key="1">
    <citation type="submission" date="2019-12" db="EMBL/GenBank/DDBJ databases">
        <authorList>
            <person name="Scholes J."/>
        </authorList>
    </citation>
    <scope>NUCLEOTIDE SEQUENCE</scope>
</reference>
<dbReference type="Proteomes" id="UP001153555">
    <property type="component" value="Unassembled WGS sequence"/>
</dbReference>
<evidence type="ECO:0000313" key="3">
    <source>
        <dbReference type="EMBL" id="CAA0840922.1"/>
    </source>
</evidence>
<dbReference type="EMBL" id="CACSLK010034050">
    <property type="protein sequence ID" value="CAA0840922.1"/>
    <property type="molecule type" value="Genomic_DNA"/>
</dbReference>
<protein>
    <recommendedName>
        <fullName evidence="2">RPW8 domain-containing protein</fullName>
    </recommendedName>
</protein>
<dbReference type="AlphaFoldDB" id="A0A9N7RT84"/>
<proteinExistence type="predicted"/>
<comment type="caution">
    <text evidence="3">The sequence shown here is derived from an EMBL/GenBank/DDBJ whole genome shotgun (WGS) entry which is preliminary data.</text>
</comment>
<evidence type="ECO:0000259" key="2">
    <source>
        <dbReference type="PROSITE" id="PS51153"/>
    </source>
</evidence>
<sequence length="157" mass="17451">MNTSVSGVVGGAAVGAALELLLILLVIPVTRKLARFSSDLNRLRLTLRLIQPILLEHDELVTRAENMVHMCSQLRWWRFFMRLYYSVKLIQLEAELLGILQVNVVALLFRESVRASAMVSQLEEKVDEAIGIIKLYAVANDRNIVCGCGLSVSPDSA</sequence>
<keyword evidence="1" id="KW-0472">Membrane</keyword>
<name>A0A9N7RT84_STRHE</name>
<dbReference type="InterPro" id="IPR008808">
    <property type="entry name" value="Powdery_mildew-R_dom"/>
</dbReference>
<evidence type="ECO:0000313" key="4">
    <source>
        <dbReference type="Proteomes" id="UP001153555"/>
    </source>
</evidence>
<keyword evidence="1" id="KW-0812">Transmembrane</keyword>
<feature type="domain" description="RPW8" evidence="2">
    <location>
        <begin position="1"/>
        <end position="138"/>
    </location>
</feature>
<dbReference type="OrthoDB" id="912244at2759"/>
<feature type="transmembrane region" description="Helical" evidence="1">
    <location>
        <begin position="6"/>
        <end position="27"/>
    </location>
</feature>
<accession>A0A9N7RT84</accession>
<keyword evidence="1" id="KW-1133">Transmembrane helix</keyword>
<gene>
    <name evidence="3" type="ORF">SHERM_06957</name>
</gene>
<organism evidence="3 4">
    <name type="scientific">Striga hermonthica</name>
    <name type="common">Purple witchweed</name>
    <name type="synonym">Buchnera hermonthica</name>
    <dbReference type="NCBI Taxonomy" id="68872"/>
    <lineage>
        <taxon>Eukaryota</taxon>
        <taxon>Viridiplantae</taxon>
        <taxon>Streptophyta</taxon>
        <taxon>Embryophyta</taxon>
        <taxon>Tracheophyta</taxon>
        <taxon>Spermatophyta</taxon>
        <taxon>Magnoliopsida</taxon>
        <taxon>eudicotyledons</taxon>
        <taxon>Gunneridae</taxon>
        <taxon>Pentapetalae</taxon>
        <taxon>asterids</taxon>
        <taxon>lamiids</taxon>
        <taxon>Lamiales</taxon>
        <taxon>Orobanchaceae</taxon>
        <taxon>Buchnereae</taxon>
        <taxon>Striga</taxon>
    </lineage>
</organism>